<reference evidence="1 2" key="1">
    <citation type="submission" date="2024-03" db="EMBL/GenBank/DDBJ databases">
        <title>Complete Genome Sequence of a Pseudomonas fluorescens Bacteriophage UNO-G1W1 isolated from freshwater ice in Nebraska.</title>
        <authorList>
            <person name="Neville A.J."/>
            <person name="Schulze T.T."/>
            <person name="Davis P.H."/>
        </authorList>
    </citation>
    <scope>NUCLEOTIDE SEQUENCE [LARGE SCALE GENOMIC DNA]</scope>
</reference>
<keyword evidence="2" id="KW-1185">Reference proteome</keyword>
<evidence type="ECO:0000313" key="1">
    <source>
        <dbReference type="EMBL" id="XAI98149.1"/>
    </source>
</evidence>
<evidence type="ECO:0000313" key="2">
    <source>
        <dbReference type="Proteomes" id="UP001447006"/>
    </source>
</evidence>
<accession>A0AAX4QNF2</accession>
<organism evidence="1 2">
    <name type="scientific">Pseudomonas phage UNO-G1W1</name>
    <dbReference type="NCBI Taxonomy" id="3136609"/>
    <lineage>
        <taxon>Viruses</taxon>
        <taxon>Duplodnaviria</taxon>
        <taxon>Heunggongvirae</taxon>
        <taxon>Uroviricota</taxon>
        <taxon>Caudoviricetes</taxon>
        <taxon>Vandenendeviridae</taxon>
        <taxon>Gorskivirinae</taxon>
        <taxon>Omahavirus</taxon>
        <taxon>Omahavirus UNOG1W1</taxon>
    </lineage>
</organism>
<dbReference type="EMBL" id="PP551948">
    <property type="protein sequence ID" value="XAI98149.1"/>
    <property type="molecule type" value="Genomic_DNA"/>
</dbReference>
<sequence>MRANYFKITDGQLSGHRHRLSTSRKNPTAKVNTLGHYISPDKTKPPIKEAVFYGAGLGIGLNNAVSK</sequence>
<protein>
    <submittedName>
        <fullName evidence="1">Uncharacterized protein</fullName>
    </submittedName>
</protein>
<gene>
    <name evidence="1" type="ORF">ISREJYDI_CDS0186</name>
</gene>
<name>A0AAX4QNF2_9CAUD</name>
<dbReference type="Proteomes" id="UP001447006">
    <property type="component" value="Segment"/>
</dbReference>
<proteinExistence type="predicted"/>